<feature type="transmembrane region" description="Helical" evidence="2">
    <location>
        <begin position="284"/>
        <end position="302"/>
    </location>
</feature>
<comment type="caution">
    <text evidence="3">The sequence shown here is derived from an EMBL/GenBank/DDBJ whole genome shotgun (WGS) entry which is preliminary data.</text>
</comment>
<feature type="transmembrane region" description="Helical" evidence="2">
    <location>
        <begin position="67"/>
        <end position="86"/>
    </location>
</feature>
<feature type="transmembrane region" description="Helical" evidence="2">
    <location>
        <begin position="415"/>
        <end position="436"/>
    </location>
</feature>
<feature type="transmembrane region" description="Helical" evidence="2">
    <location>
        <begin position="171"/>
        <end position="192"/>
    </location>
</feature>
<keyword evidence="2" id="KW-1133">Transmembrane helix</keyword>
<feature type="compositionally biased region" description="Acidic residues" evidence="1">
    <location>
        <begin position="1"/>
        <end position="11"/>
    </location>
</feature>
<feature type="transmembrane region" description="Helical" evidence="2">
    <location>
        <begin position="228"/>
        <end position="248"/>
    </location>
</feature>
<feature type="transmembrane region" description="Helical" evidence="2">
    <location>
        <begin position="393"/>
        <end position="410"/>
    </location>
</feature>
<protein>
    <recommendedName>
        <fullName evidence="5">DUF2157 domain-containing protein</fullName>
    </recommendedName>
</protein>
<evidence type="ECO:0000256" key="1">
    <source>
        <dbReference type="SAM" id="MobiDB-lite"/>
    </source>
</evidence>
<keyword evidence="2" id="KW-0472">Membrane</keyword>
<gene>
    <name evidence="3" type="ORF">CKO31_14995</name>
</gene>
<feature type="compositionally biased region" description="Low complexity" evidence="1">
    <location>
        <begin position="42"/>
        <end position="55"/>
    </location>
</feature>
<feature type="region of interest" description="Disordered" evidence="1">
    <location>
        <begin position="1"/>
        <end position="55"/>
    </location>
</feature>
<evidence type="ECO:0000313" key="3">
    <source>
        <dbReference type="EMBL" id="MBK1632020.1"/>
    </source>
</evidence>
<reference evidence="3 4" key="1">
    <citation type="journal article" date="2020" name="Microorganisms">
        <title>Osmotic Adaptation and Compatible Solute Biosynthesis of Phototrophic Bacteria as Revealed from Genome Analyses.</title>
        <authorList>
            <person name="Imhoff J.F."/>
            <person name="Rahn T."/>
            <person name="Kunzel S."/>
            <person name="Keller A."/>
            <person name="Neulinger S.C."/>
        </authorList>
    </citation>
    <scope>NUCLEOTIDE SEQUENCE [LARGE SCALE GENOMIC DNA]</scope>
    <source>
        <strain evidence="3 4">DSM 6210</strain>
    </source>
</reference>
<feature type="transmembrane region" description="Helical" evidence="2">
    <location>
        <begin position="98"/>
        <end position="115"/>
    </location>
</feature>
<evidence type="ECO:0000256" key="2">
    <source>
        <dbReference type="SAM" id="Phobius"/>
    </source>
</evidence>
<feature type="transmembrane region" description="Helical" evidence="2">
    <location>
        <begin position="204"/>
        <end position="222"/>
    </location>
</feature>
<feature type="transmembrane region" description="Helical" evidence="2">
    <location>
        <begin position="260"/>
        <end position="278"/>
    </location>
</feature>
<keyword evidence="4" id="KW-1185">Reference proteome</keyword>
<dbReference type="RefSeq" id="WP_200239162.1">
    <property type="nucleotide sequence ID" value="NZ_NRRV01000037.1"/>
</dbReference>
<feature type="transmembrane region" description="Helical" evidence="2">
    <location>
        <begin position="314"/>
        <end position="334"/>
    </location>
</feature>
<accession>A0ABS1CJD4</accession>
<keyword evidence="2" id="KW-0812">Transmembrane</keyword>
<evidence type="ECO:0000313" key="4">
    <source>
        <dbReference type="Proteomes" id="UP000748752"/>
    </source>
</evidence>
<dbReference type="EMBL" id="NRRV01000037">
    <property type="protein sequence ID" value="MBK1632020.1"/>
    <property type="molecule type" value="Genomic_DNA"/>
</dbReference>
<feature type="transmembrane region" description="Helical" evidence="2">
    <location>
        <begin position="127"/>
        <end position="151"/>
    </location>
</feature>
<proteinExistence type="predicted"/>
<dbReference type="Proteomes" id="UP000748752">
    <property type="component" value="Unassembled WGS sequence"/>
</dbReference>
<feature type="transmembrane region" description="Helical" evidence="2">
    <location>
        <begin position="442"/>
        <end position="460"/>
    </location>
</feature>
<sequence length="482" mass="48658">MRADPATDDLTLDWPAAPGSAGPEYRRAPAPGNAERTRAEAKAQPAVPAKEPAAEPALAETGLPLSALLRGLGAAVVTAAFVLYLFQGWRGGDDLTRALLLLGHTVALTAAGFGLGHWLREPRGARLFIALALAAMPVSFAFLGGLLYGHIGGAQPSPAAAGFWQSSPGGALGLGPVLLLTLAATAVLTLAIGIGFRVLARRSARALTALYALGNLALLVPVREGPAVPVLLLGLGALLAAAAVQVRRNDASLATAEGRFARLALALPVLLIAGRSLWLYAPDALFFAVLALLGYGVLRQAIDAGARWPQLLETAAAAMACAAAGSVLLVLVPLTGVADAAKLPLAALVLAGLLLDLGNRPIHARPAHRSAAAALIASVMALNLLAHGGLGPAAGAVAAGIGALAAGYGLRHRALFLLGIAVALLGLGYAGEAMLARFTVGTWTLLVLLGSASIVAGSVVERHGAALRALLARGRQHFKAGA</sequence>
<name>A0ABS1CJD4_9GAMM</name>
<organism evidence="3 4">
    <name type="scientific">Thiohalocapsa halophila</name>
    <dbReference type="NCBI Taxonomy" id="69359"/>
    <lineage>
        <taxon>Bacteria</taxon>
        <taxon>Pseudomonadati</taxon>
        <taxon>Pseudomonadota</taxon>
        <taxon>Gammaproteobacteria</taxon>
        <taxon>Chromatiales</taxon>
        <taxon>Chromatiaceae</taxon>
        <taxon>Thiohalocapsa</taxon>
    </lineage>
</organism>
<evidence type="ECO:0008006" key="5">
    <source>
        <dbReference type="Google" id="ProtNLM"/>
    </source>
</evidence>